<dbReference type="SUPFAM" id="SSF50249">
    <property type="entry name" value="Nucleic acid-binding proteins"/>
    <property type="match status" value="1"/>
</dbReference>
<feature type="binding site" evidence="10">
    <location>
        <position position="398"/>
    </location>
    <ligand>
        <name>Zn(2+)</name>
        <dbReference type="ChEBI" id="CHEBI:29105"/>
    </ligand>
</feature>
<keyword evidence="1 10" id="KW-0436">Ligase</keyword>
<dbReference type="Gene3D" id="3.30.470.30">
    <property type="entry name" value="DNA ligase/mRNA capping enzyme"/>
    <property type="match status" value="1"/>
</dbReference>
<feature type="binding site" evidence="10">
    <location>
        <position position="127"/>
    </location>
    <ligand>
        <name>NAD(+)</name>
        <dbReference type="ChEBI" id="CHEBI:57540"/>
    </ligand>
</feature>
<evidence type="ECO:0000256" key="5">
    <source>
        <dbReference type="ARBA" id="ARBA00022833"/>
    </source>
</evidence>
<keyword evidence="5 10" id="KW-0862">Zinc</keyword>
<dbReference type="KEGG" id="mwe:WEN_02870"/>
<keyword evidence="7 10" id="KW-0520">NAD</keyword>
<feature type="active site" description="N6-AMP-lysine intermediate" evidence="10">
    <location>
        <position position="106"/>
    </location>
</feature>
<dbReference type="GO" id="GO:0003911">
    <property type="term" value="F:DNA ligase (NAD+) activity"/>
    <property type="evidence" value="ECO:0007669"/>
    <property type="project" value="UniProtKB-UniRule"/>
</dbReference>
<feature type="binding site" evidence="10">
    <location>
        <position position="161"/>
    </location>
    <ligand>
        <name>NAD(+)</name>
        <dbReference type="ChEBI" id="CHEBI:57540"/>
    </ligand>
</feature>
<keyword evidence="4 10" id="KW-0227">DNA damage</keyword>
<dbReference type="AlphaFoldDB" id="I6ZFH1"/>
<dbReference type="GO" id="GO:0006281">
    <property type="term" value="P:DNA repair"/>
    <property type="evidence" value="ECO:0007669"/>
    <property type="project" value="UniProtKB-KW"/>
</dbReference>
<name>I6ZFH1_MYCWM</name>
<evidence type="ECO:0000313" key="12">
    <source>
        <dbReference type="EMBL" id="AFN65357.1"/>
    </source>
</evidence>
<accession>I6ZFH1</accession>
<dbReference type="NCBIfam" id="NF005932">
    <property type="entry name" value="PRK07956.1"/>
    <property type="match status" value="1"/>
</dbReference>
<dbReference type="EC" id="6.5.1.2" evidence="10"/>
<dbReference type="Gene3D" id="3.40.50.10190">
    <property type="entry name" value="BRCT domain"/>
    <property type="match status" value="1"/>
</dbReference>
<dbReference type="InterPro" id="IPR036420">
    <property type="entry name" value="BRCT_dom_sf"/>
</dbReference>
<feature type="binding site" evidence="10">
    <location>
        <position position="278"/>
    </location>
    <ligand>
        <name>NAD(+)</name>
        <dbReference type="ChEBI" id="CHEBI:57540"/>
    </ligand>
</feature>
<dbReference type="Gene3D" id="2.40.50.140">
    <property type="entry name" value="Nucleic acid-binding proteins"/>
    <property type="match status" value="1"/>
</dbReference>
<evidence type="ECO:0000256" key="10">
    <source>
        <dbReference type="HAMAP-Rule" id="MF_01588"/>
    </source>
</evidence>
<feature type="binding site" evidence="10">
    <location>
        <position position="104"/>
    </location>
    <ligand>
        <name>NAD(+)</name>
        <dbReference type="ChEBI" id="CHEBI:57540"/>
    </ligand>
</feature>
<dbReference type="SUPFAM" id="SSF52113">
    <property type="entry name" value="BRCT domain"/>
    <property type="match status" value="1"/>
</dbReference>
<dbReference type="Pfam" id="PF03120">
    <property type="entry name" value="OB_DNA_ligase"/>
    <property type="match status" value="1"/>
</dbReference>
<evidence type="ECO:0000256" key="7">
    <source>
        <dbReference type="ARBA" id="ARBA00023027"/>
    </source>
</evidence>
<dbReference type="InterPro" id="IPR033136">
    <property type="entry name" value="DNA_ligase_CS"/>
</dbReference>
<evidence type="ECO:0000256" key="9">
    <source>
        <dbReference type="ARBA" id="ARBA00034005"/>
    </source>
</evidence>
<evidence type="ECO:0000313" key="13">
    <source>
        <dbReference type="Proteomes" id="UP000009005"/>
    </source>
</evidence>
<dbReference type="InterPro" id="IPR010994">
    <property type="entry name" value="RuvA_2-like"/>
</dbReference>
<feature type="domain" description="NAD-dependent DNA ligase N-terminal" evidence="11">
    <location>
        <begin position="2"/>
        <end position="434"/>
    </location>
</feature>
<evidence type="ECO:0000256" key="8">
    <source>
        <dbReference type="ARBA" id="ARBA00023204"/>
    </source>
</evidence>
<organism evidence="12 13">
    <name type="scientific">Mycoplasma wenyonii (strain Massachusetts)</name>
    <name type="common">Eperythrozoon wenyonii</name>
    <dbReference type="NCBI Taxonomy" id="1197325"/>
    <lineage>
        <taxon>Bacteria</taxon>
        <taxon>Bacillati</taxon>
        <taxon>Mycoplasmatota</taxon>
        <taxon>Mollicutes</taxon>
        <taxon>Mycoplasmataceae</taxon>
        <taxon>Mycoplasma</taxon>
    </lineage>
</organism>
<dbReference type="GO" id="GO:0046872">
    <property type="term" value="F:metal ion binding"/>
    <property type="evidence" value="ECO:0007669"/>
    <property type="project" value="UniProtKB-KW"/>
</dbReference>
<evidence type="ECO:0000256" key="4">
    <source>
        <dbReference type="ARBA" id="ARBA00022763"/>
    </source>
</evidence>
<dbReference type="GO" id="GO:0006260">
    <property type="term" value="P:DNA replication"/>
    <property type="evidence" value="ECO:0007669"/>
    <property type="project" value="UniProtKB-KW"/>
</dbReference>
<dbReference type="PATRIC" id="fig|1197325.3.peg.617"/>
<comment type="cofactor">
    <cofactor evidence="10">
        <name>Mg(2+)</name>
        <dbReference type="ChEBI" id="CHEBI:18420"/>
    </cofactor>
    <cofactor evidence="10">
        <name>Mn(2+)</name>
        <dbReference type="ChEBI" id="CHEBI:29035"/>
    </cofactor>
</comment>
<dbReference type="PROSITE" id="PS01056">
    <property type="entry name" value="DNA_LIGASE_N2"/>
    <property type="match status" value="1"/>
</dbReference>
<evidence type="ECO:0000256" key="6">
    <source>
        <dbReference type="ARBA" id="ARBA00022842"/>
    </source>
</evidence>
<gene>
    <name evidence="10" type="primary">ligA</name>
    <name evidence="12" type="ordered locus">WEN_02870</name>
</gene>
<keyword evidence="8 10" id="KW-0234">DNA repair</keyword>
<dbReference type="HAMAP" id="MF_01588">
    <property type="entry name" value="DNA_ligase_A"/>
    <property type="match status" value="1"/>
</dbReference>
<dbReference type="Pfam" id="PF12826">
    <property type="entry name" value="HHH_2"/>
    <property type="match status" value="1"/>
</dbReference>
<feature type="binding site" evidence="10">
    <location>
        <begin position="72"/>
        <end position="73"/>
    </location>
    <ligand>
        <name>NAD(+)</name>
        <dbReference type="ChEBI" id="CHEBI:57540"/>
    </ligand>
</feature>
<evidence type="ECO:0000256" key="1">
    <source>
        <dbReference type="ARBA" id="ARBA00022598"/>
    </source>
</evidence>
<keyword evidence="13" id="KW-1185">Reference proteome</keyword>
<dbReference type="SUPFAM" id="SSF56091">
    <property type="entry name" value="DNA ligase/mRNA capping enzyme, catalytic domain"/>
    <property type="match status" value="1"/>
</dbReference>
<dbReference type="STRING" id="1197325.WEN_02870"/>
<dbReference type="InterPro" id="IPR041663">
    <property type="entry name" value="DisA/LigA_HHH"/>
</dbReference>
<dbReference type="PIRSF" id="PIRSF001604">
    <property type="entry name" value="LigA"/>
    <property type="match status" value="1"/>
</dbReference>
<dbReference type="NCBIfam" id="TIGR00575">
    <property type="entry name" value="dnlj"/>
    <property type="match status" value="1"/>
</dbReference>
<feature type="binding site" evidence="10">
    <location>
        <position position="413"/>
    </location>
    <ligand>
        <name>Zn(2+)</name>
        <dbReference type="ChEBI" id="CHEBI:29105"/>
    </ligand>
</feature>
<feature type="binding site" evidence="10">
    <location>
        <position position="418"/>
    </location>
    <ligand>
        <name>Zn(2+)</name>
        <dbReference type="ChEBI" id="CHEBI:29105"/>
    </ligand>
</feature>
<dbReference type="SMART" id="SM00532">
    <property type="entry name" value="LIGANc"/>
    <property type="match status" value="1"/>
</dbReference>
<keyword evidence="10" id="KW-0464">Manganese</keyword>
<dbReference type="InterPro" id="IPR012340">
    <property type="entry name" value="NA-bd_OB-fold"/>
</dbReference>
<feature type="binding site" evidence="10">
    <location>
        <position position="302"/>
    </location>
    <ligand>
        <name>NAD(+)</name>
        <dbReference type="ChEBI" id="CHEBI:57540"/>
    </ligand>
</feature>
<dbReference type="SUPFAM" id="SSF47781">
    <property type="entry name" value="RuvA domain 2-like"/>
    <property type="match status" value="1"/>
</dbReference>
<protein>
    <recommendedName>
        <fullName evidence="10">DNA ligase</fullName>
        <ecNumber evidence="10">6.5.1.2</ecNumber>
    </recommendedName>
    <alternativeName>
        <fullName evidence="10">Polydeoxyribonucleotide synthase [NAD(+)]</fullName>
    </alternativeName>
</protein>
<keyword evidence="6 10" id="KW-0460">Magnesium</keyword>
<dbReference type="OrthoDB" id="9759736at2"/>
<dbReference type="HOGENOM" id="CLU_007764_2_0_14"/>
<dbReference type="InterPro" id="IPR004150">
    <property type="entry name" value="NAD_DNA_ligase_OB"/>
</dbReference>
<dbReference type="InterPro" id="IPR001357">
    <property type="entry name" value="BRCT_dom"/>
</dbReference>
<sequence length="662" mass="75423">MRDGEELKKFQELLKDQEEAYYKGEETIPDELYDFKLRKLKALGVDISSLPVGQVHSEKSNLKHPHLFPMLSLDNAFNEAELNKFFDNHLKELGSSNSLEYFIEPKVDGVSISLHYQGGQLVEALSRGDGKKGESLIYHIREIKSIPKSIDYSREIVVRGEIFITSSDFKEIQASTPENQRQFISSRNYVAGALRLKETQLISEKKLSFCGYQVLFPDNHSLEKQSDVIELLRTLKIPTHQEELTLISSNISEIWEFIREFGEKREKLELPNDGLVIKLNQTSYYSRIGSTSKFPKWAIAYKYPSLIKETTLEKIEVTVGRSGRITYLGKLTPVFINGSWINYVSLHNYENIKKLGLREGIKVQVYKSGEVIPQILGRVSEDTSEGKEFQLIEQCPCCSSQLVFKEGNKLQYCLNPNCEQKEICKLCHFCSKAGLNIEGLSEMTITKLFKEGILRNILDIYSLWQHKERIFQLESLNIKDKSFNNLMTAIEKSKQVSPNQLLAGLGLEHLGPEVVKLLLNKFRAIDKIFEAPESETKEILGIGPKVASSLKEWISREENLSMLSELKKLGFQFELSDSISTQHLKNKDHYLYGKTVLITGSFSISRDQLKEKLAEKYNLTFKSSFSSEINYLLAGESPGSKLQLAISKSVPVIYSSEVESLL</sequence>
<dbReference type="Pfam" id="PF01653">
    <property type="entry name" value="DNA_ligase_aden"/>
    <property type="match status" value="1"/>
</dbReference>
<comment type="similarity">
    <text evidence="10">Belongs to the NAD-dependent DNA ligase family. LigA subfamily.</text>
</comment>
<dbReference type="InterPro" id="IPR013840">
    <property type="entry name" value="DNAligase_N"/>
</dbReference>
<proteinExistence type="inferred from homology"/>
<feature type="binding site" evidence="10">
    <location>
        <begin position="30"/>
        <end position="34"/>
    </location>
    <ligand>
        <name>NAD(+)</name>
        <dbReference type="ChEBI" id="CHEBI:57540"/>
    </ligand>
</feature>
<dbReference type="Gene3D" id="1.10.150.20">
    <property type="entry name" value="5' to 3' exonuclease, C-terminal subdomain"/>
    <property type="match status" value="2"/>
</dbReference>
<comment type="function">
    <text evidence="10">DNA ligase that catalyzes the formation of phosphodiester linkages between 5'-phosphoryl and 3'-hydroxyl groups in double-stranded DNA using NAD as a coenzyme and as the energy source for the reaction. It is essential for DNA replication and repair of damaged DNA.</text>
</comment>
<evidence type="ECO:0000259" key="11">
    <source>
        <dbReference type="SMART" id="SM00532"/>
    </source>
</evidence>
<reference evidence="12 13" key="1">
    <citation type="journal article" date="2012" name="J. Bacteriol.">
        <title>Complete genome sequence of Mycoplasma wenyonii strain Massachusetts.</title>
        <authorList>
            <person name="Dos Santos A.P."/>
            <person name="Guimaraes A.M."/>
            <person name="do Nascimento N.C."/>
            <person name="Sanmiguel P.J."/>
            <person name="Messick J.B."/>
        </authorList>
    </citation>
    <scope>NUCLEOTIDE SEQUENCE [LARGE SCALE GENOMIC DNA]</scope>
    <source>
        <strain evidence="12 13">Massachusetts</strain>
    </source>
</reference>
<feature type="binding site" evidence="10">
    <location>
        <position position="395"/>
    </location>
    <ligand>
        <name>Zn(2+)</name>
        <dbReference type="ChEBI" id="CHEBI:29105"/>
    </ligand>
</feature>
<dbReference type="Proteomes" id="UP000009005">
    <property type="component" value="Chromosome"/>
</dbReference>
<keyword evidence="2 10" id="KW-0235">DNA replication</keyword>
<dbReference type="Pfam" id="PF00533">
    <property type="entry name" value="BRCT"/>
    <property type="match status" value="1"/>
</dbReference>
<dbReference type="RefSeq" id="WP_014850066.1">
    <property type="nucleotide sequence ID" value="NC_018149.1"/>
</dbReference>
<comment type="catalytic activity">
    <reaction evidence="9 10">
        <text>NAD(+) + (deoxyribonucleotide)n-3'-hydroxyl + 5'-phospho-(deoxyribonucleotide)m = (deoxyribonucleotide)n+m + AMP + beta-nicotinamide D-nucleotide.</text>
        <dbReference type="EC" id="6.5.1.2"/>
    </reaction>
</comment>
<evidence type="ECO:0000256" key="2">
    <source>
        <dbReference type="ARBA" id="ARBA00022705"/>
    </source>
</evidence>
<evidence type="ECO:0000256" key="3">
    <source>
        <dbReference type="ARBA" id="ARBA00022723"/>
    </source>
</evidence>
<keyword evidence="3 10" id="KW-0479">Metal-binding</keyword>
<dbReference type="EMBL" id="CP003703">
    <property type="protein sequence ID" value="AFN65357.1"/>
    <property type="molecule type" value="Genomic_DNA"/>
</dbReference>
<dbReference type="InterPro" id="IPR001679">
    <property type="entry name" value="DNA_ligase"/>
</dbReference>
<dbReference type="InterPro" id="IPR013839">
    <property type="entry name" value="DNAligase_adenylation"/>
</dbReference>